<name>A0A9W6G2Q2_9BACT</name>
<sequence length="441" mass="50169">MRFNRAVAALIIGLLIMLHFRPDAHAGYLVKNRIVTNPATNGQLLPWGTGRIASYREVSAFLYRTESSGDWLYMYDGSGNESHIPLPDRFDLNDRANAEYLLTSPSDLWIWSGVLGRTMLRHYQLLKSNNSRLPDKAVRVSVTKVGDEDTRPGAMLKLSSGGVIAVWYQFEYHPDRRLDIGLVHVGPKGEIKTNYPILAPGKEGTPVATRWAMAQHPTDGSIWVFFKRDSYHEISVLHLKETMEGVKLDWLRTDFIGRKDGIHGPEGEFPYLSALADSVNKTIVLAYQNNRSEIMYASDGDGNFMNGSCTQGTTLRMEPYFFAKRSLVSIVRITADERKIFQDFPEYVERTQEFGLSLTHRLWVLYRRIDCETTNYEVLQRQGDVMLSYQNGEWSTPLILGRLDTSKDYYGASLFSSAHEPRFLMRLDDGLLHLLEAEPAP</sequence>
<keyword evidence="2" id="KW-1185">Reference proteome</keyword>
<gene>
    <name evidence="1" type="ORF">GHYDROH2_27730</name>
</gene>
<accession>A0A9W6G2Q2</accession>
<proteinExistence type="predicted"/>
<reference evidence="1" key="1">
    <citation type="submission" date="2022-12" db="EMBL/GenBank/DDBJ databases">
        <title>Reference genome sequencing for broad-spectrum identification of bacterial and archaeal isolates by mass spectrometry.</title>
        <authorList>
            <person name="Sekiguchi Y."/>
            <person name="Tourlousse D.M."/>
        </authorList>
    </citation>
    <scope>NUCLEOTIDE SEQUENCE</scope>
    <source>
        <strain evidence="1">H2</strain>
    </source>
</reference>
<dbReference type="AlphaFoldDB" id="A0A9W6G2Q2"/>
<evidence type="ECO:0000313" key="1">
    <source>
        <dbReference type="EMBL" id="GLI39272.1"/>
    </source>
</evidence>
<organism evidence="1 2">
    <name type="scientific">Geobacter hydrogenophilus</name>
    <dbReference type="NCBI Taxonomy" id="40983"/>
    <lineage>
        <taxon>Bacteria</taxon>
        <taxon>Pseudomonadati</taxon>
        <taxon>Thermodesulfobacteriota</taxon>
        <taxon>Desulfuromonadia</taxon>
        <taxon>Geobacterales</taxon>
        <taxon>Geobacteraceae</taxon>
        <taxon>Geobacter</taxon>
    </lineage>
</organism>
<protein>
    <submittedName>
        <fullName evidence="1">Uncharacterized protein</fullName>
    </submittedName>
</protein>
<evidence type="ECO:0000313" key="2">
    <source>
        <dbReference type="Proteomes" id="UP001144352"/>
    </source>
</evidence>
<comment type="caution">
    <text evidence="1">The sequence shown here is derived from an EMBL/GenBank/DDBJ whole genome shotgun (WGS) entry which is preliminary data.</text>
</comment>
<dbReference type="EMBL" id="BSDS01000002">
    <property type="protein sequence ID" value="GLI39272.1"/>
    <property type="molecule type" value="Genomic_DNA"/>
</dbReference>
<dbReference type="RefSeq" id="WP_214187735.1">
    <property type="nucleotide sequence ID" value="NZ_BSDS01000002.1"/>
</dbReference>
<dbReference type="Proteomes" id="UP001144352">
    <property type="component" value="Unassembled WGS sequence"/>
</dbReference>